<dbReference type="Gene3D" id="3.40.960.10">
    <property type="entry name" value="VSR Endonuclease"/>
    <property type="match status" value="1"/>
</dbReference>
<dbReference type="eggNOG" id="COG5340">
    <property type="taxonomic scope" value="Bacteria"/>
</dbReference>
<comment type="caution">
    <text evidence="1">The sequence shown here is derived from an EMBL/GenBank/DDBJ whole genome shotgun (WGS) entry which is preliminary data.</text>
</comment>
<evidence type="ECO:0008006" key="3">
    <source>
        <dbReference type="Google" id="ProtNLM"/>
    </source>
</evidence>
<gene>
    <name evidence="1" type="ORF">N801_13650</name>
</gene>
<dbReference type="SUPFAM" id="SSF52980">
    <property type="entry name" value="Restriction endonuclease-like"/>
    <property type="match status" value="1"/>
</dbReference>
<dbReference type="InterPro" id="IPR011335">
    <property type="entry name" value="Restrct_endonuc-II-like"/>
</dbReference>
<dbReference type="Proteomes" id="UP000030013">
    <property type="component" value="Unassembled WGS sequence"/>
</dbReference>
<keyword evidence="2" id="KW-1185">Reference proteome</keyword>
<evidence type="ECO:0000313" key="2">
    <source>
        <dbReference type="Proteomes" id="UP000030013"/>
    </source>
</evidence>
<proteinExistence type="predicted"/>
<name>A0A0A0K0S7_9MICO</name>
<protein>
    <recommendedName>
        <fullName evidence="3">DUF559 domain-containing protein</fullName>
    </recommendedName>
</protein>
<reference evidence="1 2" key="1">
    <citation type="submission" date="2013-08" db="EMBL/GenBank/DDBJ databases">
        <title>The genome sequence of Knoellia aerolata.</title>
        <authorList>
            <person name="Zhu W."/>
            <person name="Wang G."/>
        </authorList>
    </citation>
    <scope>NUCLEOTIDE SEQUENCE [LARGE SCALE GENOMIC DNA]</scope>
    <source>
        <strain evidence="1 2">DSM 18566</strain>
    </source>
</reference>
<dbReference type="AlphaFoldDB" id="A0A0A0K0S7"/>
<sequence length="149" mass="16207">MVAMDAAVHRRLTSSATLVAALEDCRLRYGAGQARAAITAVDPACESPGETRTRLILRAAGLEVRSQVSLSDDEGFIGRVDLLVGDRVVVEFDGAVKYDGLDGRRALMEEKRREERLRDAGFRVVRVTWSDLARPAALVARVRSLLAAA</sequence>
<dbReference type="STRING" id="1385519.N801_13650"/>
<dbReference type="EMBL" id="AVPL01000003">
    <property type="protein sequence ID" value="KGN42594.1"/>
    <property type="molecule type" value="Genomic_DNA"/>
</dbReference>
<accession>A0A0A0K0S7</accession>
<evidence type="ECO:0000313" key="1">
    <source>
        <dbReference type="EMBL" id="KGN42594.1"/>
    </source>
</evidence>
<organism evidence="1 2">
    <name type="scientific">Knoellia aerolata DSM 18566</name>
    <dbReference type="NCBI Taxonomy" id="1385519"/>
    <lineage>
        <taxon>Bacteria</taxon>
        <taxon>Bacillati</taxon>
        <taxon>Actinomycetota</taxon>
        <taxon>Actinomycetes</taxon>
        <taxon>Micrococcales</taxon>
        <taxon>Intrasporangiaceae</taxon>
        <taxon>Knoellia</taxon>
    </lineage>
</organism>